<dbReference type="GO" id="GO:0016747">
    <property type="term" value="F:acyltransferase activity, transferring groups other than amino-acyl groups"/>
    <property type="evidence" value="ECO:0007669"/>
    <property type="project" value="InterPro"/>
</dbReference>
<accession>A0AB73T8M9</accession>
<dbReference type="Proteomes" id="UP000245412">
    <property type="component" value="Unassembled WGS sequence"/>
</dbReference>
<evidence type="ECO:0000313" key="3">
    <source>
        <dbReference type="Proteomes" id="UP000245412"/>
    </source>
</evidence>
<reference evidence="2 3" key="1">
    <citation type="submission" date="2018-05" db="EMBL/GenBank/DDBJ databases">
        <authorList>
            <person name="Goeker M."/>
            <person name="Huntemann M."/>
            <person name="Clum A."/>
            <person name="Pillay M."/>
            <person name="Palaniappan K."/>
            <person name="Varghese N."/>
            <person name="Mikhailova N."/>
            <person name="Stamatis D."/>
            <person name="Reddy T."/>
            <person name="Daum C."/>
            <person name="Shapiro N."/>
            <person name="Ivanova N."/>
            <person name="Kyrpides N."/>
            <person name="Woyke T."/>
        </authorList>
    </citation>
    <scope>NUCLEOTIDE SEQUENCE [LARGE SCALE GENOMIC DNA]</scope>
    <source>
        <strain evidence="2 3">DSM 26524</strain>
    </source>
</reference>
<feature type="domain" description="N-acetyltransferase" evidence="1">
    <location>
        <begin position="16"/>
        <end position="186"/>
    </location>
</feature>
<name>A0AB73T8M9_9FIRM</name>
<dbReference type="PANTHER" id="PTHR43415">
    <property type="entry name" value="SPERMIDINE N(1)-ACETYLTRANSFERASE"/>
    <property type="match status" value="1"/>
</dbReference>
<proteinExistence type="predicted"/>
<dbReference type="PANTHER" id="PTHR43415:SF3">
    <property type="entry name" value="GNAT-FAMILY ACETYLTRANSFERASE"/>
    <property type="match status" value="1"/>
</dbReference>
<keyword evidence="3" id="KW-1185">Reference proteome</keyword>
<dbReference type="InterPro" id="IPR016181">
    <property type="entry name" value="Acyl_CoA_acyltransferase"/>
</dbReference>
<dbReference type="PROSITE" id="PS51186">
    <property type="entry name" value="GNAT"/>
    <property type="match status" value="1"/>
</dbReference>
<dbReference type="Pfam" id="PF00583">
    <property type="entry name" value="Acetyltransf_1"/>
    <property type="match status" value="1"/>
</dbReference>
<sequence>MHFEPKAVTLKDGRTLVLKNQEPENALEMLEYMRQTSAETENMVRYPEEVEISEEEIQRKKEMLKENQEDKRSLMLGAFLDGKLVGNAGIQSAGERFKMKHRASFGIAIIKEAWGLGIGGMLLDILLEEAPGMGYEMVELGVCEGNERGISLYNKKGFIQCGRIPKAFKLKDGTYRDEILMYRMVKKTME</sequence>
<gene>
    <name evidence="2" type="ORF">C7383_102311</name>
</gene>
<dbReference type="RefSeq" id="WP_109625107.1">
    <property type="nucleotide sequence ID" value="NZ_JANKBI010000005.1"/>
</dbReference>
<dbReference type="CDD" id="cd04301">
    <property type="entry name" value="NAT_SF"/>
    <property type="match status" value="1"/>
</dbReference>
<organism evidence="2 3">
    <name type="scientific">Murimonas intestini</name>
    <dbReference type="NCBI Taxonomy" id="1337051"/>
    <lineage>
        <taxon>Bacteria</taxon>
        <taxon>Bacillati</taxon>
        <taxon>Bacillota</taxon>
        <taxon>Clostridia</taxon>
        <taxon>Lachnospirales</taxon>
        <taxon>Lachnospiraceae</taxon>
        <taxon>Murimonas</taxon>
    </lineage>
</organism>
<dbReference type="AlphaFoldDB" id="A0AB73T8M9"/>
<dbReference type="SUPFAM" id="SSF55729">
    <property type="entry name" value="Acyl-CoA N-acyltransferases (Nat)"/>
    <property type="match status" value="1"/>
</dbReference>
<dbReference type="Gene3D" id="3.40.630.30">
    <property type="match status" value="1"/>
</dbReference>
<comment type="caution">
    <text evidence="2">The sequence shown here is derived from an EMBL/GenBank/DDBJ whole genome shotgun (WGS) entry which is preliminary data.</text>
</comment>
<dbReference type="InterPro" id="IPR000182">
    <property type="entry name" value="GNAT_dom"/>
</dbReference>
<dbReference type="EMBL" id="QGGY01000002">
    <property type="protein sequence ID" value="PWJ78175.1"/>
    <property type="molecule type" value="Genomic_DNA"/>
</dbReference>
<evidence type="ECO:0000259" key="1">
    <source>
        <dbReference type="PROSITE" id="PS51186"/>
    </source>
</evidence>
<protein>
    <submittedName>
        <fullName evidence="2">Acetyltransferase (GNAT) family protein</fullName>
    </submittedName>
</protein>
<evidence type="ECO:0000313" key="2">
    <source>
        <dbReference type="EMBL" id="PWJ78175.1"/>
    </source>
</evidence>